<sequence length="55" mass="5708">AVAANPKPAQSAFRSVGVEFPGVDDIDDEQPLEDETVATLTELSIPESVLIVGLG</sequence>
<evidence type="ECO:0000313" key="1">
    <source>
        <dbReference type="EMBL" id="KNC70347.1"/>
    </source>
</evidence>
<dbReference type="EMBL" id="KQ251417">
    <property type="protein sequence ID" value="KNC70347.1"/>
    <property type="molecule type" value="Genomic_DNA"/>
</dbReference>
<dbReference type="RefSeq" id="XP_014144249.1">
    <property type="nucleotide sequence ID" value="XM_014288774.1"/>
</dbReference>
<accession>A0A0L0F0W5</accession>
<evidence type="ECO:0000313" key="2">
    <source>
        <dbReference type="Proteomes" id="UP000054560"/>
    </source>
</evidence>
<name>A0A0L0F0W5_9EUKA</name>
<feature type="non-terminal residue" evidence="1">
    <location>
        <position position="1"/>
    </location>
</feature>
<reference evidence="1 2" key="1">
    <citation type="submission" date="2011-02" db="EMBL/GenBank/DDBJ databases">
        <title>The Genome Sequence of Sphaeroforma arctica JP610.</title>
        <authorList>
            <consortium name="The Broad Institute Genome Sequencing Platform"/>
            <person name="Russ C."/>
            <person name="Cuomo C."/>
            <person name="Young S.K."/>
            <person name="Zeng Q."/>
            <person name="Gargeya S."/>
            <person name="Alvarado L."/>
            <person name="Berlin A."/>
            <person name="Chapman S.B."/>
            <person name="Chen Z."/>
            <person name="Freedman E."/>
            <person name="Gellesch M."/>
            <person name="Goldberg J."/>
            <person name="Griggs A."/>
            <person name="Gujja S."/>
            <person name="Heilman E."/>
            <person name="Heiman D."/>
            <person name="Howarth C."/>
            <person name="Mehta T."/>
            <person name="Neiman D."/>
            <person name="Pearson M."/>
            <person name="Roberts A."/>
            <person name="Saif S."/>
            <person name="Shea T."/>
            <person name="Shenoy N."/>
            <person name="Sisk P."/>
            <person name="Stolte C."/>
            <person name="Sykes S."/>
            <person name="White J."/>
            <person name="Yandava C."/>
            <person name="Burger G."/>
            <person name="Gray M.W."/>
            <person name="Holland P.W.H."/>
            <person name="King N."/>
            <person name="Lang F.B.F."/>
            <person name="Roger A.J."/>
            <person name="Ruiz-Trillo I."/>
            <person name="Haas B."/>
            <person name="Nusbaum C."/>
            <person name="Birren B."/>
        </authorList>
    </citation>
    <scope>NUCLEOTIDE SEQUENCE [LARGE SCALE GENOMIC DNA]</scope>
    <source>
        <strain evidence="1 2">JP610</strain>
    </source>
</reference>
<keyword evidence="2" id="KW-1185">Reference proteome</keyword>
<dbReference type="AlphaFoldDB" id="A0A0L0F0W5"/>
<organism evidence="1 2">
    <name type="scientific">Sphaeroforma arctica JP610</name>
    <dbReference type="NCBI Taxonomy" id="667725"/>
    <lineage>
        <taxon>Eukaryota</taxon>
        <taxon>Ichthyosporea</taxon>
        <taxon>Ichthyophonida</taxon>
        <taxon>Sphaeroforma</taxon>
    </lineage>
</organism>
<protein>
    <submittedName>
        <fullName evidence="1">Uncharacterized protein</fullName>
    </submittedName>
</protein>
<dbReference type="GeneID" id="25917630"/>
<gene>
    <name evidence="1" type="ORF">SARC_17126</name>
</gene>
<proteinExistence type="predicted"/>
<dbReference type="Proteomes" id="UP000054560">
    <property type="component" value="Unassembled WGS sequence"/>
</dbReference>